<comment type="caution">
    <text evidence="1">The sequence shown here is derived from an EMBL/GenBank/DDBJ whole genome shotgun (WGS) entry which is preliminary data.</text>
</comment>
<evidence type="ECO:0000313" key="2">
    <source>
        <dbReference type="Proteomes" id="UP000664052"/>
    </source>
</evidence>
<sequence>MPSVAFEVKRYSSFETFIQAIRTWIHGNGVQCAQLCGCTTNHSYRSAWTSFKLQHFSDGRWNGPYVVNADTKREALLELLELVEAGKTAEEIFTPDKTSGDTRTVRVLGRSSAAGFYIYQHKKGVPLDAETRQCERSALRR</sequence>
<name>A0ABS3D982_9BACT</name>
<protein>
    <submittedName>
        <fullName evidence="1">Uncharacterized protein</fullName>
    </submittedName>
</protein>
<dbReference type="RefSeq" id="WP_207051043.1">
    <property type="nucleotide sequence ID" value="NZ_JAFIMU010000006.1"/>
</dbReference>
<gene>
    <name evidence="1" type="ORF">JYK02_11915</name>
</gene>
<organism evidence="1 2">
    <name type="scientific">Corallococcus macrosporus</name>
    <dbReference type="NCBI Taxonomy" id="35"/>
    <lineage>
        <taxon>Bacteria</taxon>
        <taxon>Pseudomonadati</taxon>
        <taxon>Myxococcota</taxon>
        <taxon>Myxococcia</taxon>
        <taxon>Myxococcales</taxon>
        <taxon>Cystobacterineae</taxon>
        <taxon>Myxococcaceae</taxon>
        <taxon>Corallococcus</taxon>
    </lineage>
</organism>
<evidence type="ECO:0000313" key="1">
    <source>
        <dbReference type="EMBL" id="MBN8228215.1"/>
    </source>
</evidence>
<dbReference type="EMBL" id="JAFIMU010000006">
    <property type="protein sequence ID" value="MBN8228215.1"/>
    <property type="molecule type" value="Genomic_DNA"/>
</dbReference>
<keyword evidence="2" id="KW-1185">Reference proteome</keyword>
<proteinExistence type="predicted"/>
<dbReference type="Proteomes" id="UP000664052">
    <property type="component" value="Unassembled WGS sequence"/>
</dbReference>
<reference evidence="1 2" key="1">
    <citation type="submission" date="2021-02" db="EMBL/GenBank/DDBJ databases">
        <title>De Novo genome assembly of isolated myxobacteria.</title>
        <authorList>
            <person name="Stevens D.C."/>
        </authorList>
    </citation>
    <scope>NUCLEOTIDE SEQUENCE [LARGE SCALE GENOMIC DNA]</scope>
    <source>
        <strain evidence="1 2">ATCC 29039</strain>
    </source>
</reference>
<accession>A0ABS3D982</accession>